<reference evidence="1" key="1">
    <citation type="submission" date="2016-06" db="EMBL/GenBank/DDBJ databases">
        <authorList>
            <person name="Van Tyne D."/>
        </authorList>
    </citation>
    <scope>NUCLEOTIDE SEQUENCE</scope>
    <source>
        <strain evidence="1">JM9A</strain>
    </source>
</reference>
<gene>
    <name evidence="1" type="ORF">BAU18_002862</name>
</gene>
<reference evidence="1" key="2">
    <citation type="submission" date="2024-02" db="EMBL/GenBank/DDBJ databases">
        <title>The Genome Sequence of Enterococcus diestrammenae JM9A.</title>
        <authorList>
            <person name="Earl A."/>
            <person name="Manson A."/>
            <person name="Gilmore M."/>
            <person name="Sanders J."/>
            <person name="Shea T."/>
            <person name="Howe W."/>
            <person name="Livny J."/>
            <person name="Cuomo C."/>
            <person name="Neafsey D."/>
            <person name="Birren B."/>
        </authorList>
    </citation>
    <scope>NUCLEOTIDE SEQUENCE</scope>
    <source>
        <strain evidence="1">JM9A</strain>
    </source>
</reference>
<evidence type="ECO:0000313" key="1">
    <source>
        <dbReference type="EMBL" id="MEO1783243.1"/>
    </source>
</evidence>
<evidence type="ECO:0000313" key="2">
    <source>
        <dbReference type="Proteomes" id="UP001429357"/>
    </source>
</evidence>
<accession>A0ABV0F5B0</accession>
<dbReference type="Proteomes" id="UP001429357">
    <property type="component" value="Unassembled WGS sequence"/>
</dbReference>
<sequence length="47" mass="5282">MQGLMKAGYKLPEILEMSLADIGLFTEILDESSTESELTEDFLDLLM</sequence>
<comment type="caution">
    <text evidence="1">The sequence shown here is derived from an EMBL/GenBank/DDBJ whole genome shotgun (WGS) entry which is preliminary data.</text>
</comment>
<protein>
    <submittedName>
        <fullName evidence="1">Uncharacterized protein</fullName>
    </submittedName>
</protein>
<proteinExistence type="predicted"/>
<dbReference type="EMBL" id="MAEI02000001">
    <property type="protein sequence ID" value="MEO1783243.1"/>
    <property type="molecule type" value="Genomic_DNA"/>
</dbReference>
<name>A0ABV0F5B0_9ENTE</name>
<organism evidence="1 2">
    <name type="scientific">Enterococcus diestrammenae</name>
    <dbReference type="NCBI Taxonomy" id="1155073"/>
    <lineage>
        <taxon>Bacteria</taxon>
        <taxon>Bacillati</taxon>
        <taxon>Bacillota</taxon>
        <taxon>Bacilli</taxon>
        <taxon>Lactobacillales</taxon>
        <taxon>Enterococcaceae</taxon>
        <taxon>Enterococcus</taxon>
    </lineage>
</organism>
<keyword evidence="2" id="KW-1185">Reference proteome</keyword>